<organism evidence="1 2">
    <name type="scientific">Anaerostipes hadrus</name>
    <dbReference type="NCBI Taxonomy" id="649756"/>
    <lineage>
        <taxon>Bacteria</taxon>
        <taxon>Bacillati</taxon>
        <taxon>Bacillota</taxon>
        <taxon>Clostridia</taxon>
        <taxon>Lachnospirales</taxon>
        <taxon>Lachnospiraceae</taxon>
        <taxon>Anaerostipes</taxon>
    </lineage>
</organism>
<gene>
    <name evidence="1" type="ORF">ERS852425_02216</name>
</gene>
<dbReference type="Proteomes" id="UP000095598">
    <property type="component" value="Unassembled WGS sequence"/>
</dbReference>
<reference evidence="1 2" key="1">
    <citation type="submission" date="2015-09" db="EMBL/GenBank/DDBJ databases">
        <authorList>
            <consortium name="Pathogen Informatics"/>
        </authorList>
    </citation>
    <scope>NUCLEOTIDE SEQUENCE [LARGE SCALE GENOMIC DNA]</scope>
    <source>
        <strain evidence="1 2">2789STDY5608868</strain>
    </source>
</reference>
<protein>
    <submittedName>
        <fullName evidence="1">Uncharacterized protein</fullName>
    </submittedName>
</protein>
<accession>A0A173TM02</accession>
<proteinExistence type="predicted"/>
<evidence type="ECO:0000313" key="2">
    <source>
        <dbReference type="Proteomes" id="UP000095598"/>
    </source>
</evidence>
<evidence type="ECO:0000313" key="1">
    <source>
        <dbReference type="EMBL" id="CUN03853.1"/>
    </source>
</evidence>
<dbReference type="EMBL" id="CYXT01000017">
    <property type="protein sequence ID" value="CUN03853.1"/>
    <property type="molecule type" value="Genomic_DNA"/>
</dbReference>
<dbReference type="AlphaFoldDB" id="A0A173TM02"/>
<name>A0A173TM02_ANAHA</name>
<sequence length="36" mass="4450">MFDFVWNLNENEFENFKEKQRTYKESNYDGGWIGNV</sequence>